<proteinExistence type="predicted"/>
<evidence type="ECO:0000313" key="1">
    <source>
        <dbReference type="EMBL" id="CAF4314895.1"/>
    </source>
</evidence>
<dbReference type="EMBL" id="CAJOBE010037660">
    <property type="protein sequence ID" value="CAF4314895.1"/>
    <property type="molecule type" value="Genomic_DNA"/>
</dbReference>
<comment type="caution">
    <text evidence="1">The sequence shown here is derived from an EMBL/GenBank/DDBJ whole genome shotgun (WGS) entry which is preliminary data.</text>
</comment>
<sequence length="22" mass="2438">LAQPVAKPLPVTFPITPDFRDD</sequence>
<evidence type="ECO:0000313" key="2">
    <source>
        <dbReference type="Proteomes" id="UP000663874"/>
    </source>
</evidence>
<accession>A0A820IV87</accession>
<organism evidence="1 2">
    <name type="scientific">Rotaria sordida</name>
    <dbReference type="NCBI Taxonomy" id="392033"/>
    <lineage>
        <taxon>Eukaryota</taxon>
        <taxon>Metazoa</taxon>
        <taxon>Spiralia</taxon>
        <taxon>Gnathifera</taxon>
        <taxon>Rotifera</taxon>
        <taxon>Eurotatoria</taxon>
        <taxon>Bdelloidea</taxon>
        <taxon>Philodinida</taxon>
        <taxon>Philodinidae</taxon>
        <taxon>Rotaria</taxon>
    </lineage>
</organism>
<dbReference type="Proteomes" id="UP000663874">
    <property type="component" value="Unassembled WGS sequence"/>
</dbReference>
<dbReference type="AlphaFoldDB" id="A0A820IV87"/>
<name>A0A820IV87_9BILA</name>
<protein>
    <submittedName>
        <fullName evidence="1">Uncharacterized protein</fullName>
    </submittedName>
</protein>
<gene>
    <name evidence="1" type="ORF">FNK824_LOCUS41126</name>
</gene>
<reference evidence="1" key="1">
    <citation type="submission" date="2021-02" db="EMBL/GenBank/DDBJ databases">
        <authorList>
            <person name="Nowell W R."/>
        </authorList>
    </citation>
    <scope>NUCLEOTIDE SEQUENCE</scope>
</reference>
<feature type="non-terminal residue" evidence="1">
    <location>
        <position position="1"/>
    </location>
</feature>